<gene>
    <name evidence="4" type="ORF">P8A18_09020</name>
</gene>
<organism evidence="4 5">
    <name type="scientific">Streptomyces castrisilvae</name>
    <dbReference type="NCBI Taxonomy" id="3033811"/>
    <lineage>
        <taxon>Bacteria</taxon>
        <taxon>Bacillati</taxon>
        <taxon>Actinomycetota</taxon>
        <taxon>Actinomycetes</taxon>
        <taxon>Kitasatosporales</taxon>
        <taxon>Streptomycetaceae</taxon>
        <taxon>Streptomyces</taxon>
    </lineage>
</organism>
<reference evidence="4 5" key="1">
    <citation type="submission" date="2023-03" db="EMBL/GenBank/DDBJ databases">
        <title>Isolation and description of six Streptomyces strains from soil environments, able to metabolize different microbial glucans.</title>
        <authorList>
            <person name="Widen T."/>
            <person name="Larsbrink J."/>
        </authorList>
    </citation>
    <scope>NUCLEOTIDE SEQUENCE [LARGE SCALE GENOMIC DNA]</scope>
    <source>
        <strain evidence="4 5">Mut1</strain>
    </source>
</reference>
<feature type="compositionally biased region" description="Pro residues" evidence="1">
    <location>
        <begin position="1"/>
        <end position="23"/>
    </location>
</feature>
<feature type="transmembrane region" description="Helical" evidence="2">
    <location>
        <begin position="137"/>
        <end position="154"/>
    </location>
</feature>
<dbReference type="EMBL" id="CP120997">
    <property type="protein sequence ID" value="WLQ33588.1"/>
    <property type="molecule type" value="Genomic_DNA"/>
</dbReference>
<feature type="transmembrane region" description="Helical" evidence="2">
    <location>
        <begin position="45"/>
        <end position="68"/>
    </location>
</feature>
<protein>
    <recommendedName>
        <fullName evidence="3">DUF7144 domain-containing protein</fullName>
    </recommendedName>
</protein>
<dbReference type="InterPro" id="IPR055568">
    <property type="entry name" value="DUF7144"/>
</dbReference>
<evidence type="ECO:0000313" key="5">
    <source>
        <dbReference type="Proteomes" id="UP001239522"/>
    </source>
</evidence>
<evidence type="ECO:0000313" key="4">
    <source>
        <dbReference type="EMBL" id="WLQ33588.1"/>
    </source>
</evidence>
<evidence type="ECO:0000256" key="1">
    <source>
        <dbReference type="SAM" id="MobiDB-lite"/>
    </source>
</evidence>
<sequence length="162" mass="16490">MAHTAPPPGTPSSPQPPAGPGSPGPGGGSGSGSGPDISPWAAGGIMFAGVLLMVDGVLGAIKGIAGIASNDVYARIDDYVFKFNATSWGWIHLVLGVVIAVVGWGILRGSPWARGAGVGLAALNMIANFMWLPYQPVWAVVSLAIDTFVIWALCTGRTKPVV</sequence>
<feature type="region of interest" description="Disordered" evidence="1">
    <location>
        <begin position="1"/>
        <end position="34"/>
    </location>
</feature>
<feature type="compositionally biased region" description="Gly residues" evidence="1">
    <location>
        <begin position="24"/>
        <end position="33"/>
    </location>
</feature>
<name>A0ABY9HGD5_9ACTN</name>
<dbReference type="RefSeq" id="WP_306053322.1">
    <property type="nucleotide sequence ID" value="NZ_CP120997.1"/>
</dbReference>
<feature type="transmembrane region" description="Helical" evidence="2">
    <location>
        <begin position="88"/>
        <end position="107"/>
    </location>
</feature>
<accession>A0ABY9HGD5</accession>
<dbReference type="Pfam" id="PF23636">
    <property type="entry name" value="DUF7144"/>
    <property type="match status" value="1"/>
</dbReference>
<evidence type="ECO:0000259" key="3">
    <source>
        <dbReference type="Pfam" id="PF23636"/>
    </source>
</evidence>
<proteinExistence type="predicted"/>
<dbReference type="Proteomes" id="UP001239522">
    <property type="component" value="Chromosome"/>
</dbReference>
<evidence type="ECO:0000256" key="2">
    <source>
        <dbReference type="SAM" id="Phobius"/>
    </source>
</evidence>
<feature type="domain" description="DUF7144" evidence="3">
    <location>
        <begin position="45"/>
        <end position="157"/>
    </location>
</feature>
<keyword evidence="2" id="KW-1133">Transmembrane helix</keyword>
<keyword evidence="5" id="KW-1185">Reference proteome</keyword>
<keyword evidence="2" id="KW-0472">Membrane</keyword>
<keyword evidence="2" id="KW-0812">Transmembrane</keyword>